<dbReference type="InterPro" id="IPR029063">
    <property type="entry name" value="SAM-dependent_MTases_sf"/>
</dbReference>
<sequence length="195" mass="22002">MLAELAPHHSLAWDVATGNGQAAIEVSKHYDQVIATDVSDKQLKHAKQDPKVQYLRTPLSMSDEDILNLFGGENYVDLVTVATSVHWFDLEKFSSIVKRVLRKPGGVIAVWTYGIIQASPEFDPLMFKRTVPFRNPEVEFAFQCYKTLPFQFQEVGLARERQPKELEMSKDMTFEGFPGLMRSGSGVHKAKEKGV</sequence>
<proteinExistence type="predicted"/>
<dbReference type="Proteomes" id="UP001159364">
    <property type="component" value="Linkage Group LG05"/>
</dbReference>
<evidence type="ECO:0000313" key="3">
    <source>
        <dbReference type="Proteomes" id="UP001159364"/>
    </source>
</evidence>
<gene>
    <name evidence="2" type="ORF">K2173_011978</name>
</gene>
<evidence type="ECO:0000259" key="1">
    <source>
        <dbReference type="Pfam" id="PF08241"/>
    </source>
</evidence>
<protein>
    <recommendedName>
        <fullName evidence="1">Methyltransferase type 11 domain-containing protein</fullName>
    </recommendedName>
</protein>
<evidence type="ECO:0000313" key="2">
    <source>
        <dbReference type="EMBL" id="KAJ8765281.1"/>
    </source>
</evidence>
<dbReference type="PANTHER" id="PTHR44575">
    <property type="entry name" value="OS01G0589200 PROTEIN"/>
    <property type="match status" value="1"/>
</dbReference>
<name>A0AAV8TEG5_9ROSI</name>
<dbReference type="PANTHER" id="PTHR44575:SF8">
    <property type="entry name" value="METHYLTRANSFERASE TYPE 11 DOMAIN-CONTAINING PROTEIN"/>
    <property type="match status" value="1"/>
</dbReference>
<dbReference type="CDD" id="cd02440">
    <property type="entry name" value="AdoMet_MTases"/>
    <property type="match status" value="1"/>
</dbReference>
<feature type="domain" description="Methyltransferase type 11" evidence="1">
    <location>
        <begin position="14"/>
        <end position="109"/>
    </location>
</feature>
<keyword evidence="3" id="KW-1185">Reference proteome</keyword>
<organism evidence="2 3">
    <name type="scientific">Erythroxylum novogranatense</name>
    <dbReference type="NCBI Taxonomy" id="1862640"/>
    <lineage>
        <taxon>Eukaryota</taxon>
        <taxon>Viridiplantae</taxon>
        <taxon>Streptophyta</taxon>
        <taxon>Embryophyta</taxon>
        <taxon>Tracheophyta</taxon>
        <taxon>Spermatophyta</taxon>
        <taxon>Magnoliopsida</taxon>
        <taxon>eudicotyledons</taxon>
        <taxon>Gunneridae</taxon>
        <taxon>Pentapetalae</taxon>
        <taxon>rosids</taxon>
        <taxon>fabids</taxon>
        <taxon>Malpighiales</taxon>
        <taxon>Erythroxylaceae</taxon>
        <taxon>Erythroxylum</taxon>
    </lineage>
</organism>
<reference evidence="2 3" key="1">
    <citation type="submission" date="2021-09" db="EMBL/GenBank/DDBJ databases">
        <title>Genomic insights and catalytic innovation underlie evolution of tropane alkaloids biosynthesis.</title>
        <authorList>
            <person name="Wang Y.-J."/>
            <person name="Tian T."/>
            <person name="Huang J.-P."/>
            <person name="Huang S.-X."/>
        </authorList>
    </citation>
    <scope>NUCLEOTIDE SEQUENCE [LARGE SCALE GENOMIC DNA]</scope>
    <source>
        <strain evidence="2">KIB-2018</strain>
        <tissue evidence="2">Leaf</tissue>
    </source>
</reference>
<dbReference type="GO" id="GO:0008757">
    <property type="term" value="F:S-adenosylmethionine-dependent methyltransferase activity"/>
    <property type="evidence" value="ECO:0007669"/>
    <property type="project" value="InterPro"/>
</dbReference>
<dbReference type="Pfam" id="PF08241">
    <property type="entry name" value="Methyltransf_11"/>
    <property type="match status" value="1"/>
</dbReference>
<dbReference type="AlphaFoldDB" id="A0AAV8TEG5"/>
<dbReference type="EMBL" id="JAIWQS010000005">
    <property type="protein sequence ID" value="KAJ8765281.1"/>
    <property type="molecule type" value="Genomic_DNA"/>
</dbReference>
<accession>A0AAV8TEG5</accession>
<dbReference type="SUPFAM" id="SSF53335">
    <property type="entry name" value="S-adenosyl-L-methionine-dependent methyltransferases"/>
    <property type="match status" value="1"/>
</dbReference>
<dbReference type="InterPro" id="IPR013216">
    <property type="entry name" value="Methyltransf_11"/>
</dbReference>
<comment type="caution">
    <text evidence="2">The sequence shown here is derived from an EMBL/GenBank/DDBJ whole genome shotgun (WGS) entry which is preliminary data.</text>
</comment>
<dbReference type="Gene3D" id="3.40.50.150">
    <property type="entry name" value="Vaccinia Virus protein VP39"/>
    <property type="match status" value="1"/>
</dbReference>